<sequence length="191" mass="21213">MAKMQMLMNLVVATILFCSHHQVTMAREVAVVVVDDEIELQSSPFDALCQYWPWPYPWPKPCPPPRPRPRPRPRPCAPPPPPPCSPPPPPPRSPPPPPPRSPPPPPPRSPPPTPFSSCSASDKEKVNKCMFNTTSIDACCPTFKSTLGINCDCYKYAEDLDNQVLITLESYCDIDSPCRGVQVIKLSKDDE</sequence>
<evidence type="ECO:0000256" key="2">
    <source>
        <dbReference type="SAM" id="SignalP"/>
    </source>
</evidence>
<feature type="signal peptide" evidence="2">
    <location>
        <begin position="1"/>
        <end position="26"/>
    </location>
</feature>
<evidence type="ECO:0000256" key="1">
    <source>
        <dbReference type="SAM" id="MobiDB-lite"/>
    </source>
</evidence>
<keyword evidence="4" id="KW-1185">Reference proteome</keyword>
<feature type="region of interest" description="Disordered" evidence="1">
    <location>
        <begin position="63"/>
        <end position="119"/>
    </location>
</feature>
<comment type="caution">
    <text evidence="3">The sequence shown here is derived from an EMBL/GenBank/DDBJ whole genome shotgun (WGS) entry which is preliminary data.</text>
</comment>
<feature type="compositionally biased region" description="Pro residues" evidence="1">
    <location>
        <begin position="74"/>
        <end position="114"/>
    </location>
</feature>
<dbReference type="AlphaFoldDB" id="A0A9Q1N582"/>
<dbReference type="EMBL" id="JAJAGQ010000001">
    <property type="protein sequence ID" value="KAJ8574138.1"/>
    <property type="molecule type" value="Genomic_DNA"/>
</dbReference>
<protein>
    <submittedName>
        <fullName evidence="3">Uncharacterized protein</fullName>
    </submittedName>
</protein>
<evidence type="ECO:0000313" key="4">
    <source>
        <dbReference type="Proteomes" id="UP001152561"/>
    </source>
</evidence>
<evidence type="ECO:0000313" key="3">
    <source>
        <dbReference type="EMBL" id="KAJ8574138.1"/>
    </source>
</evidence>
<gene>
    <name evidence="3" type="ORF">K7X08_025943</name>
</gene>
<reference evidence="4" key="1">
    <citation type="journal article" date="2023" name="Proc. Natl. Acad. Sci. U.S.A.">
        <title>Genomic and structural basis for evolution of tropane alkaloid biosynthesis.</title>
        <authorList>
            <person name="Wanga Y.-J."/>
            <person name="Taina T."/>
            <person name="Yua J.-Y."/>
            <person name="Lia J."/>
            <person name="Xua B."/>
            <person name="Chenc J."/>
            <person name="D'Auriad J.C."/>
            <person name="Huanga J.-P."/>
            <person name="Huanga S.-X."/>
        </authorList>
    </citation>
    <scope>NUCLEOTIDE SEQUENCE [LARGE SCALE GENOMIC DNA]</scope>
    <source>
        <strain evidence="4">cv. KIB-2019</strain>
    </source>
</reference>
<dbReference type="OrthoDB" id="1302195at2759"/>
<dbReference type="PRINTS" id="PR01217">
    <property type="entry name" value="PRICHEXTENSN"/>
</dbReference>
<organism evidence="3 4">
    <name type="scientific">Anisodus acutangulus</name>
    <dbReference type="NCBI Taxonomy" id="402998"/>
    <lineage>
        <taxon>Eukaryota</taxon>
        <taxon>Viridiplantae</taxon>
        <taxon>Streptophyta</taxon>
        <taxon>Embryophyta</taxon>
        <taxon>Tracheophyta</taxon>
        <taxon>Spermatophyta</taxon>
        <taxon>Magnoliopsida</taxon>
        <taxon>eudicotyledons</taxon>
        <taxon>Gunneridae</taxon>
        <taxon>Pentapetalae</taxon>
        <taxon>asterids</taxon>
        <taxon>lamiids</taxon>
        <taxon>Solanales</taxon>
        <taxon>Solanaceae</taxon>
        <taxon>Solanoideae</taxon>
        <taxon>Hyoscyameae</taxon>
        <taxon>Anisodus</taxon>
    </lineage>
</organism>
<keyword evidence="2" id="KW-0732">Signal</keyword>
<proteinExistence type="predicted"/>
<dbReference type="Proteomes" id="UP001152561">
    <property type="component" value="Unassembled WGS sequence"/>
</dbReference>
<name>A0A9Q1N582_9SOLA</name>
<feature type="chain" id="PRO_5040419596" evidence="2">
    <location>
        <begin position="27"/>
        <end position="191"/>
    </location>
</feature>
<accession>A0A9Q1N582</accession>